<evidence type="ECO:0000313" key="7">
    <source>
        <dbReference type="EMBL" id="EOA96278.1"/>
    </source>
</evidence>
<dbReference type="Pfam" id="PF16878">
    <property type="entry name" value="SIX1_SD"/>
    <property type="match status" value="1"/>
</dbReference>
<name>R0KSP0_ANAPL</name>
<keyword evidence="3 4" id="KW-0539">Nucleus</keyword>
<evidence type="ECO:0000256" key="3">
    <source>
        <dbReference type="ARBA" id="ARBA00023242"/>
    </source>
</evidence>
<organism evidence="7 8">
    <name type="scientific">Anas platyrhynchos</name>
    <name type="common">Mallard</name>
    <name type="synonym">Anas boschas</name>
    <dbReference type="NCBI Taxonomy" id="8839"/>
    <lineage>
        <taxon>Eukaryota</taxon>
        <taxon>Metazoa</taxon>
        <taxon>Chordata</taxon>
        <taxon>Craniata</taxon>
        <taxon>Vertebrata</taxon>
        <taxon>Euteleostomi</taxon>
        <taxon>Archelosauria</taxon>
        <taxon>Archosauria</taxon>
        <taxon>Dinosauria</taxon>
        <taxon>Saurischia</taxon>
        <taxon>Theropoda</taxon>
        <taxon>Coelurosauria</taxon>
        <taxon>Aves</taxon>
        <taxon>Neognathae</taxon>
        <taxon>Galloanserae</taxon>
        <taxon>Anseriformes</taxon>
        <taxon>Anatidae</taxon>
        <taxon>Anatinae</taxon>
        <taxon>Anas</taxon>
    </lineage>
</organism>
<dbReference type="GO" id="GO:0005667">
    <property type="term" value="C:transcription regulator complex"/>
    <property type="evidence" value="ECO:0007669"/>
    <property type="project" value="TreeGrafter"/>
</dbReference>
<evidence type="ECO:0000256" key="5">
    <source>
        <dbReference type="RuleBase" id="RU000682"/>
    </source>
</evidence>
<dbReference type="InterPro" id="IPR001356">
    <property type="entry name" value="HD"/>
</dbReference>
<feature type="DNA-binding region" description="Homeobox" evidence="4">
    <location>
        <begin position="150"/>
        <end position="205"/>
    </location>
</feature>
<dbReference type="AlphaFoldDB" id="R0KSP0"/>
<dbReference type="Pfam" id="PF00046">
    <property type="entry name" value="Homeodomain"/>
    <property type="match status" value="1"/>
</dbReference>
<dbReference type="InterPro" id="IPR009057">
    <property type="entry name" value="Homeodomain-like_sf"/>
</dbReference>
<keyword evidence="8" id="KW-1185">Reference proteome</keyword>
<dbReference type="PANTHER" id="PTHR10390:SF34">
    <property type="entry name" value="ANOMALOUS HOMEOBOX PROTEIN"/>
    <property type="match status" value="1"/>
</dbReference>
<dbReference type="InterPro" id="IPR031701">
    <property type="entry name" value="SIX1_SD"/>
</dbReference>
<comment type="subcellular location">
    <subcellularLocation>
        <location evidence="4 5">Nucleus</location>
    </subcellularLocation>
</comment>
<dbReference type="SUPFAM" id="SSF46689">
    <property type="entry name" value="Homeodomain-like"/>
    <property type="match status" value="1"/>
</dbReference>
<evidence type="ECO:0000256" key="1">
    <source>
        <dbReference type="ARBA" id="ARBA00023125"/>
    </source>
</evidence>
<evidence type="ECO:0000256" key="2">
    <source>
        <dbReference type="ARBA" id="ARBA00023155"/>
    </source>
</evidence>
<dbReference type="GO" id="GO:0000981">
    <property type="term" value="F:DNA-binding transcription factor activity, RNA polymerase II-specific"/>
    <property type="evidence" value="ECO:0007669"/>
    <property type="project" value="InterPro"/>
</dbReference>
<dbReference type="CDD" id="cd00086">
    <property type="entry name" value="homeodomain"/>
    <property type="match status" value="1"/>
</dbReference>
<dbReference type="SMART" id="SM00389">
    <property type="entry name" value="HOX"/>
    <property type="match status" value="1"/>
</dbReference>
<evidence type="ECO:0000259" key="6">
    <source>
        <dbReference type="PROSITE" id="PS50071"/>
    </source>
</evidence>
<dbReference type="InterPro" id="IPR017970">
    <property type="entry name" value="Homeobox_CS"/>
</dbReference>
<dbReference type="PROSITE" id="PS50071">
    <property type="entry name" value="HOMEOBOX_2"/>
    <property type="match status" value="1"/>
</dbReference>
<dbReference type="GO" id="GO:0048741">
    <property type="term" value="P:skeletal muscle fiber development"/>
    <property type="evidence" value="ECO:0007669"/>
    <property type="project" value="TreeGrafter"/>
</dbReference>
<proteinExistence type="predicted"/>
<protein>
    <submittedName>
        <fullName evidence="7">Homeobox protein SIX3</fullName>
    </submittedName>
</protein>
<dbReference type="Proteomes" id="UP000296049">
    <property type="component" value="Unassembled WGS sequence"/>
</dbReference>
<dbReference type="GO" id="GO:0000978">
    <property type="term" value="F:RNA polymerase II cis-regulatory region sequence-specific DNA binding"/>
    <property type="evidence" value="ECO:0007669"/>
    <property type="project" value="TreeGrafter"/>
</dbReference>
<dbReference type="GO" id="GO:0005634">
    <property type="term" value="C:nucleus"/>
    <property type="evidence" value="ECO:0007669"/>
    <property type="project" value="UniProtKB-SubCell"/>
</dbReference>
<feature type="domain" description="Homeobox" evidence="6">
    <location>
        <begin position="148"/>
        <end position="204"/>
    </location>
</feature>
<dbReference type="GO" id="GO:0014857">
    <property type="term" value="P:regulation of skeletal muscle cell proliferation"/>
    <property type="evidence" value="ECO:0007669"/>
    <property type="project" value="TreeGrafter"/>
</dbReference>
<dbReference type="EMBL" id="KB744033">
    <property type="protein sequence ID" value="EOA96278.1"/>
    <property type="molecule type" value="Genomic_DNA"/>
</dbReference>
<keyword evidence="1 4" id="KW-0238">DNA-binding</keyword>
<evidence type="ECO:0000313" key="8">
    <source>
        <dbReference type="Proteomes" id="UP000296049"/>
    </source>
</evidence>
<dbReference type="PANTHER" id="PTHR10390">
    <property type="entry name" value="HOMEOBOX PROTEIN SIX"/>
    <property type="match status" value="1"/>
</dbReference>
<dbReference type="Gene3D" id="1.10.10.60">
    <property type="entry name" value="Homeodomain-like"/>
    <property type="match status" value="1"/>
</dbReference>
<evidence type="ECO:0000256" key="4">
    <source>
        <dbReference type="PROSITE-ProRule" id="PRU00108"/>
    </source>
</evidence>
<dbReference type="PROSITE" id="PS00027">
    <property type="entry name" value="HOMEOBOX_1"/>
    <property type="match status" value="1"/>
</dbReference>
<gene>
    <name evidence="7" type="ORF">Anapl_02197</name>
</gene>
<reference evidence="8" key="1">
    <citation type="journal article" date="2013" name="Nat. Genet.">
        <title>The duck genome and transcriptome provide insight into an avian influenza virus reservoir species.</title>
        <authorList>
            <person name="Huang Y."/>
            <person name="Li Y."/>
            <person name="Burt D.W."/>
            <person name="Chen H."/>
            <person name="Zhang Y."/>
            <person name="Qian W."/>
            <person name="Kim H."/>
            <person name="Gan S."/>
            <person name="Zhao Y."/>
            <person name="Li J."/>
            <person name="Yi K."/>
            <person name="Feng H."/>
            <person name="Zhu P."/>
            <person name="Li B."/>
            <person name="Liu Q."/>
            <person name="Fairley S."/>
            <person name="Magor K.E."/>
            <person name="Du Z."/>
            <person name="Hu X."/>
            <person name="Goodman L."/>
            <person name="Tafer H."/>
            <person name="Vignal A."/>
            <person name="Lee T."/>
            <person name="Kim K.W."/>
            <person name="Sheng Z."/>
            <person name="An Y."/>
            <person name="Searle S."/>
            <person name="Herrero J."/>
            <person name="Groenen M.A."/>
            <person name="Crooijmans R.P."/>
            <person name="Faraut T."/>
            <person name="Cai Q."/>
            <person name="Webster R.G."/>
            <person name="Aldridge J.R."/>
            <person name="Warren W.C."/>
            <person name="Bartschat S."/>
            <person name="Kehr S."/>
            <person name="Marz M."/>
            <person name="Stadler P.F."/>
            <person name="Smith J."/>
            <person name="Kraus R.H."/>
            <person name="Zhao Y."/>
            <person name="Ren L."/>
            <person name="Fei J."/>
            <person name="Morisson M."/>
            <person name="Kaiser P."/>
            <person name="Griffin D.K."/>
            <person name="Rao M."/>
            <person name="Pitel F."/>
            <person name="Wang J."/>
            <person name="Li N."/>
        </authorList>
    </citation>
    <scope>NUCLEOTIDE SEQUENCE [LARGE SCALE GENOMIC DNA]</scope>
</reference>
<sequence length="480" mass="54187">MKRFMAMLSRNKHKDPPPTKLLDLAGQLCRDLQSSFPNLEKLVGAVMRCKQKMHFLTNIHVVRACVFVHIRNGQHDTACRLLEGVEHFQLVSSSGRAEEKEELVQLWHEIHYHRIMEKHHRDFLTPLQKFRCRKRNPPPISLCPEGLKNRNYSNEVRQQLYKFAAEVTTNPNKKQREGLAQDMNLQPAQVYNWFANYRRRQKSRICREEKLNYLCPEGTLMHHAKDQQNRGSYTPQTAGGSYVGICSEQTEINLMPCDPGWEQAATDMDKSPEGMYLKMLESSFIQSSALCEPRTSKALMTHITEQPVAFFSEAVLEPGTCFNSAVFQPREAASSIDAGPQLDNFVVCSCGSLIFPGERLAMWQAPSSTTGVSSSMWTPNVEEEIYGECLLVGYVSCARNPYTLYHIPGRGRTCCFIDTFCSHQTVAGKPQCPPVSAPCMEESQAMGQGQVLEDPVGDPLADDTFWAAQLLFEFSAGGQM</sequence>
<keyword evidence="2 4" id="KW-0371">Homeobox</keyword>
<accession>R0KSP0</accession>